<comment type="caution">
    <text evidence="8">The sequence shown here is derived from an EMBL/GenBank/DDBJ whole genome shotgun (WGS) entry which is preliminary data.</text>
</comment>
<dbReference type="InterPro" id="IPR036291">
    <property type="entry name" value="NAD(P)-bd_dom_sf"/>
</dbReference>
<protein>
    <recommendedName>
        <fullName evidence="4 6">dTDP-4-dehydrorhamnose reductase</fullName>
        <ecNumber evidence="3 6">1.1.1.133</ecNumber>
    </recommendedName>
</protein>
<dbReference type="Pfam" id="PF04321">
    <property type="entry name" value="RmlD_sub_bind"/>
    <property type="match status" value="1"/>
</dbReference>
<dbReference type="PANTHER" id="PTHR10491:SF4">
    <property type="entry name" value="METHIONINE ADENOSYLTRANSFERASE 2 SUBUNIT BETA"/>
    <property type="match status" value="1"/>
</dbReference>
<gene>
    <name evidence="8" type="ORF">DES45_10591</name>
</gene>
<evidence type="ECO:0000256" key="3">
    <source>
        <dbReference type="ARBA" id="ARBA00012929"/>
    </source>
</evidence>
<dbReference type="UniPathway" id="UPA00124"/>
<evidence type="ECO:0000313" key="8">
    <source>
        <dbReference type="EMBL" id="RDI58568.1"/>
    </source>
</evidence>
<comment type="function">
    <text evidence="6">Catalyzes the reduction of dTDP-6-deoxy-L-lyxo-4-hexulose to yield dTDP-L-rhamnose.</text>
</comment>
<dbReference type="GO" id="GO:0019305">
    <property type="term" value="P:dTDP-rhamnose biosynthetic process"/>
    <property type="evidence" value="ECO:0007669"/>
    <property type="project" value="UniProtKB-UniPathway"/>
</dbReference>
<dbReference type="NCBIfam" id="TIGR01214">
    <property type="entry name" value="rmlD"/>
    <property type="match status" value="1"/>
</dbReference>
<dbReference type="GO" id="GO:0008831">
    <property type="term" value="F:dTDP-4-dehydrorhamnose reductase activity"/>
    <property type="evidence" value="ECO:0007669"/>
    <property type="project" value="UniProtKB-EC"/>
</dbReference>
<evidence type="ECO:0000256" key="4">
    <source>
        <dbReference type="ARBA" id="ARBA00017099"/>
    </source>
</evidence>
<dbReference type="RefSeq" id="WP_114770900.1">
    <property type="nucleotide sequence ID" value="NZ_QQBB01000005.1"/>
</dbReference>
<dbReference type="Gene3D" id="3.40.50.720">
    <property type="entry name" value="NAD(P)-binding Rossmann-like Domain"/>
    <property type="match status" value="1"/>
</dbReference>
<dbReference type="InterPro" id="IPR005913">
    <property type="entry name" value="dTDP_dehydrorham_reduct"/>
</dbReference>
<dbReference type="InterPro" id="IPR029903">
    <property type="entry name" value="RmlD-like-bd"/>
</dbReference>
<keyword evidence="6" id="KW-0521">NADP</keyword>
<name>A0A370HJ46_9HYPH</name>
<dbReference type="SUPFAM" id="SSF51735">
    <property type="entry name" value="NAD(P)-binding Rossmann-fold domains"/>
    <property type="match status" value="1"/>
</dbReference>
<dbReference type="Gene3D" id="3.90.25.10">
    <property type="entry name" value="UDP-galactose 4-epimerase, domain 1"/>
    <property type="match status" value="1"/>
</dbReference>
<feature type="domain" description="RmlD-like substrate binding" evidence="7">
    <location>
        <begin position="1"/>
        <end position="291"/>
    </location>
</feature>
<evidence type="ECO:0000256" key="1">
    <source>
        <dbReference type="ARBA" id="ARBA00004781"/>
    </source>
</evidence>
<comment type="cofactor">
    <cofactor evidence="6">
        <name>Mg(2+)</name>
        <dbReference type="ChEBI" id="CHEBI:18420"/>
    </cofactor>
    <text evidence="6">Binds 1 Mg(2+) ion per monomer.</text>
</comment>
<dbReference type="OrthoDB" id="9803892at2"/>
<evidence type="ECO:0000256" key="5">
    <source>
        <dbReference type="ARBA" id="ARBA00048200"/>
    </source>
</evidence>
<evidence type="ECO:0000259" key="7">
    <source>
        <dbReference type="Pfam" id="PF04321"/>
    </source>
</evidence>
<dbReference type="PANTHER" id="PTHR10491">
    <property type="entry name" value="DTDP-4-DEHYDRORHAMNOSE REDUCTASE"/>
    <property type="match status" value="1"/>
</dbReference>
<dbReference type="EMBL" id="QQBB01000005">
    <property type="protein sequence ID" value="RDI58568.1"/>
    <property type="molecule type" value="Genomic_DNA"/>
</dbReference>
<reference evidence="8 9" key="1">
    <citation type="submission" date="2018-07" db="EMBL/GenBank/DDBJ databases">
        <title>Genomic Encyclopedia of Type Strains, Phase IV (KMG-IV): sequencing the most valuable type-strain genomes for metagenomic binning, comparative biology and taxonomic classification.</title>
        <authorList>
            <person name="Goeker M."/>
        </authorList>
    </citation>
    <scope>NUCLEOTIDE SEQUENCE [LARGE SCALE GENOMIC DNA]</scope>
    <source>
        <strain evidence="8 9">DSM 14364</strain>
    </source>
</reference>
<dbReference type="EC" id="1.1.1.133" evidence="3 6"/>
<comment type="similarity">
    <text evidence="2 6">Belongs to the dTDP-4-dehydrorhamnose reductase family.</text>
</comment>
<proteinExistence type="inferred from homology"/>
<accession>A0A370HJ46</accession>
<dbReference type="CDD" id="cd05254">
    <property type="entry name" value="dTDP_HR_like_SDR_e"/>
    <property type="match status" value="1"/>
</dbReference>
<dbReference type="Proteomes" id="UP000254925">
    <property type="component" value="Unassembled WGS sequence"/>
</dbReference>
<comment type="catalytic activity">
    <reaction evidence="5 6">
        <text>dTDP-beta-L-rhamnose + NADP(+) = dTDP-4-dehydro-beta-L-rhamnose + NADPH + H(+)</text>
        <dbReference type="Rhea" id="RHEA:21796"/>
        <dbReference type="ChEBI" id="CHEBI:15378"/>
        <dbReference type="ChEBI" id="CHEBI:57510"/>
        <dbReference type="ChEBI" id="CHEBI:57783"/>
        <dbReference type="ChEBI" id="CHEBI:58349"/>
        <dbReference type="ChEBI" id="CHEBI:62830"/>
        <dbReference type="EC" id="1.1.1.133"/>
    </reaction>
</comment>
<comment type="pathway">
    <text evidence="1 6">Carbohydrate biosynthesis; dTDP-L-rhamnose biosynthesis.</text>
</comment>
<sequence>MRLIVIGREGQVARALAERAPAHSVTAVLLGRPQLDLADPSGIEDLLAEAGGDLIVNAAAYTAVDQAEAEPDLANAINGVGAGVLAGVAASMGMPLIHLSTDYVFDGVGERPYCEDDAPHPVSAYGSSKLLGEQAVASETPNYVILRTAWVYSPFNRNFVKTMLRTAYEREEIAVVADQYGSPTSALDIADGLIAVGRNLLARPDETDLRGVFHMTGSGFTTWADFAAEILRQSAHLGGPTARVRPIATADYPTPAKRPTNSRLDCSKLTRIHGVTLPAWQTSLKPCVQRLIEEAQAQETHP</sequence>
<keyword evidence="6" id="KW-0560">Oxidoreductase</keyword>
<keyword evidence="9" id="KW-1185">Reference proteome</keyword>
<evidence type="ECO:0000256" key="2">
    <source>
        <dbReference type="ARBA" id="ARBA00010944"/>
    </source>
</evidence>
<organism evidence="8 9">
    <name type="scientific">Microvirga subterranea</name>
    <dbReference type="NCBI Taxonomy" id="186651"/>
    <lineage>
        <taxon>Bacteria</taxon>
        <taxon>Pseudomonadati</taxon>
        <taxon>Pseudomonadota</taxon>
        <taxon>Alphaproteobacteria</taxon>
        <taxon>Hyphomicrobiales</taxon>
        <taxon>Methylobacteriaceae</taxon>
        <taxon>Microvirga</taxon>
    </lineage>
</organism>
<dbReference type="AlphaFoldDB" id="A0A370HJ46"/>
<evidence type="ECO:0000313" key="9">
    <source>
        <dbReference type="Proteomes" id="UP000254925"/>
    </source>
</evidence>
<evidence type="ECO:0000256" key="6">
    <source>
        <dbReference type="RuleBase" id="RU364082"/>
    </source>
</evidence>